<dbReference type="GO" id="GO:0008237">
    <property type="term" value="F:metallopeptidase activity"/>
    <property type="evidence" value="ECO:0007669"/>
    <property type="project" value="InterPro"/>
</dbReference>
<evidence type="ECO:0000313" key="4">
    <source>
        <dbReference type="EMBL" id="CAH0480601.1"/>
    </source>
</evidence>
<dbReference type="SUPFAM" id="SSF102712">
    <property type="entry name" value="JAB1/MPN domain"/>
    <property type="match status" value="1"/>
</dbReference>
<gene>
    <name evidence="4" type="ORF">PBS003_LOCUS7218</name>
</gene>
<feature type="compositionally biased region" description="Basic and acidic residues" evidence="1">
    <location>
        <begin position="436"/>
        <end position="455"/>
    </location>
</feature>
<evidence type="ECO:0000259" key="2">
    <source>
        <dbReference type="PROSITE" id="PS50249"/>
    </source>
</evidence>
<reference evidence="4" key="1">
    <citation type="submission" date="2021-11" db="EMBL/GenBank/DDBJ databases">
        <authorList>
            <person name="Islam A."/>
            <person name="Islam S."/>
            <person name="Flora M.S."/>
            <person name="Rahman M."/>
            <person name="Ziaur R.M."/>
            <person name="Epstein J.H."/>
            <person name="Hassan M."/>
            <person name="Klassen M."/>
            <person name="Woodard K."/>
            <person name="Webb A."/>
            <person name="Webby R.J."/>
            <person name="El Zowalaty M.E."/>
        </authorList>
    </citation>
    <scope>NUCLEOTIDE SEQUENCE</scope>
    <source>
        <strain evidence="4">Pbs3</strain>
    </source>
</reference>
<dbReference type="InterPro" id="IPR000555">
    <property type="entry name" value="JAMM/MPN+_dom"/>
</dbReference>
<dbReference type="Gene3D" id="2.30.30.140">
    <property type="match status" value="1"/>
</dbReference>
<dbReference type="InterPro" id="IPR037518">
    <property type="entry name" value="MPN"/>
</dbReference>
<dbReference type="InterPro" id="IPR000313">
    <property type="entry name" value="PWWP_dom"/>
</dbReference>
<feature type="compositionally biased region" description="Polar residues" evidence="1">
    <location>
        <begin position="461"/>
        <end position="473"/>
    </location>
</feature>
<name>A0AAU9LA41_9STRA</name>
<dbReference type="Proteomes" id="UP001160483">
    <property type="component" value="Unassembled WGS sequence"/>
</dbReference>
<sequence length="1359" mass="151489">MVAPGAKKSQALDPARKESLRAQYEALSLVEERFHNFDIVWAKVHGFPWWPGVFFYSWEIVLNAGIRTDPKIVMELVVPPPEKTSTCDGVTGQETGRFHMKRHCLIMFLDKFNFSVLEINANNVAGFTTHYHLYERAVMGNRSSKWGKKKAEFKRAIVKAVQLLHLGKEYGKEELIMLEEPSVVEKKKKDVNMEFERNENDWMDDGNGDISETGYDAAALGIEGRESGVAQSIVRKEHVTEVKDVENDNEVVILVPAKPRWQEESSKEVERRVRKRSQREDYDAPHVAIVSRSPSPIDLTETPVKKPRAVYNNNANGKGSETSPKPKKKEASAEADEMEMMSLKKSSARVLVMENGVSKRLTEKKDKMCFDATAGIIEDKEPNSLVLSPLSSIWTTGVSRDSSDLARKHTQLAYKQDFVWDGAVFTDERSIAEKEKAAIERKQAEDTASGRERSSGKRQLRSVQQSQIRQNMMTGDLDPHTMVQCAVYRPKDYVDDPNSRSRGGFTLDPPFQVVVHPDAVFVADLHAHLATCEIIGFLGGKWDEASKILYIQAAFPCRSLVIDGDDGSTDVEMDPGSEIELRGIIENAQLEVVGWYHSHPAFAPDPSVRDIENQTSYQQLFQRPNTTKQGSADTTLSEPFVGLIVGTYDTRRSTPVSLLRFFHTRVEKVSGGACREIYMPYEFIPERRHFRKVLEDEEREKTRLFPMYRSVLQYFSFELAATPHQLPMDIKTTPAQRAMSRLSPTRVKVCGFAKKRKQKFDGAVDKPMKKARARRRRSVHSFSAAESHIDVAGAGDNESFEVVENGTLTPTNTLGTGHDGSTDVVTESETITLDSVCEEKRMISIAASSGGVEEDSESNAEEGKSELCSVDSQVAEVLADIIETTQATNSSENGCDLPQMLKQSNETLASSDGAECNQSITENTVAPLPQASTVCEDVMQHTISHSNDAAKALETDLTVDTIAESTDTRVPQSLSAFFSSAIKSGVLPLTNVSISSRKRTRKPKTTTRNSNRSISPSVSPGVVPCQTNSTGQAFYDAFRPSGPRFANGGTLEVMPLFSRPDGSKGDSVVEDVRYIVVDETMGLTSHGSDYSAKAKDDKLVQVTKTTDDDYIKQEIQCFVTSLVEKVAERVVSEIRAGTKVNVQGRTEEMLMSVCEMSSVFSDSSTVQASVDDVKMESTSMKPEFTVNVDVKKSTMHAGLQLFGSNGECEDIQTSLQKMAGYLDKLKSSQTTMPSAAKTEHQHDSTPDTEPEVVVVRAELKHGEPKVKQDHLAALRTKYGAGVSGCAEQVITLVDYYRDFERRTDLNEIWKARMTKLEKIESSLSEYVQYLNIPVALRRDFIKDLILYLRKSWAINDRRR</sequence>
<comment type="caution">
    <text evidence="4">The sequence shown here is derived from an EMBL/GenBank/DDBJ whole genome shotgun (WGS) entry which is preliminary data.</text>
</comment>
<dbReference type="Gene3D" id="3.40.140.10">
    <property type="entry name" value="Cytidine Deaminase, domain 2"/>
    <property type="match status" value="1"/>
</dbReference>
<dbReference type="CDD" id="cd05162">
    <property type="entry name" value="PWWP"/>
    <property type="match status" value="1"/>
</dbReference>
<feature type="region of interest" description="Disordered" evidence="1">
    <location>
        <begin position="263"/>
        <end position="337"/>
    </location>
</feature>
<proteinExistence type="predicted"/>
<evidence type="ECO:0008006" key="6">
    <source>
        <dbReference type="Google" id="ProtNLM"/>
    </source>
</evidence>
<dbReference type="PROSITE" id="PS50249">
    <property type="entry name" value="MPN"/>
    <property type="match status" value="1"/>
</dbReference>
<dbReference type="SMART" id="SM00293">
    <property type="entry name" value="PWWP"/>
    <property type="match status" value="1"/>
</dbReference>
<dbReference type="CDD" id="cd08067">
    <property type="entry name" value="MPN_2A_DUB"/>
    <property type="match status" value="1"/>
</dbReference>
<feature type="region of interest" description="Disordered" evidence="1">
    <location>
        <begin position="993"/>
        <end position="1023"/>
    </location>
</feature>
<dbReference type="EMBL" id="CAKKTJ010000324">
    <property type="protein sequence ID" value="CAH0480601.1"/>
    <property type="molecule type" value="Genomic_DNA"/>
</dbReference>
<evidence type="ECO:0000259" key="3">
    <source>
        <dbReference type="PROSITE" id="PS50812"/>
    </source>
</evidence>
<feature type="compositionally biased region" description="Low complexity" evidence="1">
    <location>
        <begin position="1006"/>
        <end position="1023"/>
    </location>
</feature>
<dbReference type="PROSITE" id="PS50812">
    <property type="entry name" value="PWWP"/>
    <property type="match status" value="1"/>
</dbReference>
<organism evidence="4 5">
    <name type="scientific">Peronospora belbahrii</name>
    <dbReference type="NCBI Taxonomy" id="622444"/>
    <lineage>
        <taxon>Eukaryota</taxon>
        <taxon>Sar</taxon>
        <taxon>Stramenopiles</taxon>
        <taxon>Oomycota</taxon>
        <taxon>Peronosporomycetes</taxon>
        <taxon>Peronosporales</taxon>
        <taxon>Peronosporaceae</taxon>
        <taxon>Peronospora</taxon>
    </lineage>
</organism>
<evidence type="ECO:0000256" key="1">
    <source>
        <dbReference type="SAM" id="MobiDB-lite"/>
    </source>
</evidence>
<feature type="region of interest" description="Disordered" evidence="1">
    <location>
        <begin position="847"/>
        <end position="867"/>
    </location>
</feature>
<dbReference type="Pfam" id="PF00855">
    <property type="entry name" value="PWWP"/>
    <property type="match status" value="1"/>
</dbReference>
<feature type="region of interest" description="Disordered" evidence="1">
    <location>
        <begin position="436"/>
        <end position="475"/>
    </location>
</feature>
<dbReference type="SUPFAM" id="SSF63748">
    <property type="entry name" value="Tudor/PWWP/MBT"/>
    <property type="match status" value="1"/>
</dbReference>
<feature type="region of interest" description="Disordered" evidence="1">
    <location>
        <begin position="1229"/>
        <end position="1249"/>
    </location>
</feature>
<feature type="compositionally biased region" description="Basic residues" evidence="1">
    <location>
        <begin position="996"/>
        <end position="1005"/>
    </location>
</feature>
<dbReference type="InterPro" id="IPR050242">
    <property type="entry name" value="JAMM_MPN+_peptidase_M67A"/>
</dbReference>
<evidence type="ECO:0000313" key="5">
    <source>
        <dbReference type="Proteomes" id="UP001160483"/>
    </source>
</evidence>
<dbReference type="PANTHER" id="PTHR10410">
    <property type="entry name" value="EUKARYOTIC TRANSLATION INITIATION FACTOR 3 -RELATED"/>
    <property type="match status" value="1"/>
</dbReference>
<protein>
    <recommendedName>
        <fullName evidence="6">Myb-like, SWIRM and MPN domain-containing protein 1</fullName>
    </recommendedName>
</protein>
<feature type="domain" description="MPN" evidence="2">
    <location>
        <begin position="513"/>
        <end position="644"/>
    </location>
</feature>
<dbReference type="Pfam" id="PF01398">
    <property type="entry name" value="JAB"/>
    <property type="match status" value="1"/>
</dbReference>
<feature type="compositionally biased region" description="Polar residues" evidence="1">
    <location>
        <begin position="311"/>
        <end position="322"/>
    </location>
</feature>
<accession>A0AAU9LA41</accession>
<feature type="domain" description="PWWP" evidence="3">
    <location>
        <begin position="36"/>
        <end position="52"/>
    </location>
</feature>